<dbReference type="GO" id="GO:0009117">
    <property type="term" value="P:nucleotide metabolic process"/>
    <property type="evidence" value="ECO:0007669"/>
    <property type="project" value="UniProtKB-KW"/>
</dbReference>
<proteinExistence type="inferred from homology"/>
<keyword evidence="5 6" id="KW-0546">Nucleotide metabolism</keyword>
<dbReference type="RefSeq" id="WP_068900856.1">
    <property type="nucleotide sequence ID" value="NZ_JBHUIF010000019.1"/>
</dbReference>
<protein>
    <recommendedName>
        <fullName evidence="6">dTTP/UTP pyrophosphatase</fullName>
        <shortName evidence="6">dTTPase/UTPase</shortName>
        <ecNumber evidence="6">3.6.1.9</ecNumber>
    </recommendedName>
    <alternativeName>
        <fullName evidence="6">Nucleoside triphosphate pyrophosphatase</fullName>
    </alternativeName>
    <alternativeName>
        <fullName evidence="6">Nucleotide pyrophosphatase</fullName>
        <shortName evidence="6">Nucleotide PPase</shortName>
    </alternativeName>
</protein>
<gene>
    <name evidence="7" type="ORF">A8L45_07605</name>
</gene>
<dbReference type="STRING" id="1080227.A8L45_07605"/>
<evidence type="ECO:0000256" key="3">
    <source>
        <dbReference type="ARBA" id="ARBA00022490"/>
    </source>
</evidence>
<dbReference type="GO" id="GO:0005737">
    <property type="term" value="C:cytoplasm"/>
    <property type="evidence" value="ECO:0007669"/>
    <property type="project" value="UniProtKB-SubCell"/>
</dbReference>
<dbReference type="SUPFAM" id="SSF52972">
    <property type="entry name" value="ITPase-like"/>
    <property type="match status" value="1"/>
</dbReference>
<evidence type="ECO:0000256" key="6">
    <source>
        <dbReference type="HAMAP-Rule" id="MF_00528"/>
    </source>
</evidence>
<dbReference type="Gene3D" id="3.90.950.10">
    <property type="match status" value="1"/>
</dbReference>
<comment type="similarity">
    <text evidence="6">Belongs to the Maf family. YhdE subfamily.</text>
</comment>
<keyword evidence="3 6" id="KW-0963">Cytoplasm</keyword>
<dbReference type="HAMAP" id="MF_00528">
    <property type="entry name" value="Maf"/>
    <property type="match status" value="1"/>
</dbReference>
<dbReference type="GO" id="GO:0036221">
    <property type="term" value="F:UTP diphosphatase activity"/>
    <property type="evidence" value="ECO:0007669"/>
    <property type="project" value="RHEA"/>
</dbReference>
<feature type="site" description="Important for substrate specificity" evidence="6">
    <location>
        <position position="14"/>
    </location>
</feature>
<sequence length="195" mass="21301">MSSLSYYLASASPRRKALLEQISLPFSVLSVNVEEQQAEGELAEDYVKRLSADKALAGVAAAPEERPVIGADTIVVLDGQVMEKPSDFAHAKSMLQQLSGKKHQVMTAVTVADRNHQLTSIVITHVWFKVLSDREIAQYWHSGEPADKAGSYAIQGLGGRFVTRIEGSYHAVVGLPLYETETLLDQFTALTGEIE</sequence>
<dbReference type="AlphaFoldDB" id="A0A1C3ELM8"/>
<dbReference type="FunFam" id="3.90.950.10:FF:000004">
    <property type="entry name" value="dTTP/UTP pyrophosphatase"/>
    <property type="match status" value="1"/>
</dbReference>
<comment type="caution">
    <text evidence="7">The sequence shown here is derived from an EMBL/GenBank/DDBJ whole genome shotgun (WGS) entry which is preliminary data.</text>
</comment>
<comment type="function">
    <text evidence="6">Nucleoside triphosphate pyrophosphatase that hydrolyzes dTTP and UTP. May have a dual role in cell division arrest and in preventing the incorporation of modified nucleotides into cellular nucleic acids.</text>
</comment>
<comment type="catalytic activity">
    <reaction evidence="6">
        <text>dTTP + H2O = dTMP + diphosphate + H(+)</text>
        <dbReference type="Rhea" id="RHEA:28534"/>
        <dbReference type="ChEBI" id="CHEBI:15377"/>
        <dbReference type="ChEBI" id="CHEBI:15378"/>
        <dbReference type="ChEBI" id="CHEBI:33019"/>
        <dbReference type="ChEBI" id="CHEBI:37568"/>
        <dbReference type="ChEBI" id="CHEBI:63528"/>
        <dbReference type="EC" id="3.6.1.9"/>
    </reaction>
</comment>
<comment type="catalytic activity">
    <reaction evidence="6">
        <text>UTP + H2O = UMP + diphosphate + H(+)</text>
        <dbReference type="Rhea" id="RHEA:29395"/>
        <dbReference type="ChEBI" id="CHEBI:15377"/>
        <dbReference type="ChEBI" id="CHEBI:15378"/>
        <dbReference type="ChEBI" id="CHEBI:33019"/>
        <dbReference type="ChEBI" id="CHEBI:46398"/>
        <dbReference type="ChEBI" id="CHEBI:57865"/>
        <dbReference type="EC" id="3.6.1.9"/>
    </reaction>
</comment>
<comment type="subcellular location">
    <subcellularLocation>
        <location evidence="2 6">Cytoplasm</location>
    </subcellularLocation>
</comment>
<comment type="cofactor">
    <cofactor evidence="1 6">
        <name>a divalent metal cation</name>
        <dbReference type="ChEBI" id="CHEBI:60240"/>
    </cofactor>
</comment>
<dbReference type="PANTHER" id="PTHR43213:SF5">
    <property type="entry name" value="BIFUNCTIONAL DTTP_UTP PYROPHOSPHATASE_METHYLTRANSFERASE PROTEIN-RELATED"/>
    <property type="match status" value="1"/>
</dbReference>
<dbReference type="InterPro" id="IPR029001">
    <property type="entry name" value="ITPase-like_fam"/>
</dbReference>
<feature type="site" description="Important for substrate specificity" evidence="6">
    <location>
        <position position="73"/>
    </location>
</feature>
<dbReference type="EMBL" id="LYBM01000010">
    <property type="protein sequence ID" value="ODA34136.1"/>
    <property type="molecule type" value="Genomic_DNA"/>
</dbReference>
<dbReference type="EC" id="3.6.1.9" evidence="6"/>
<dbReference type="NCBIfam" id="TIGR00172">
    <property type="entry name" value="maf"/>
    <property type="match status" value="1"/>
</dbReference>
<dbReference type="GO" id="GO:0036218">
    <property type="term" value="F:dTTP diphosphatase activity"/>
    <property type="evidence" value="ECO:0007669"/>
    <property type="project" value="RHEA"/>
</dbReference>
<evidence type="ECO:0000313" key="7">
    <source>
        <dbReference type="EMBL" id="ODA34136.1"/>
    </source>
</evidence>
<dbReference type="OrthoDB" id="9807767at2"/>
<feature type="active site" description="Proton acceptor" evidence="6">
    <location>
        <position position="72"/>
    </location>
</feature>
<name>A0A1C3ELM8_9GAMM</name>
<evidence type="ECO:0000256" key="2">
    <source>
        <dbReference type="ARBA" id="ARBA00004496"/>
    </source>
</evidence>
<accession>A0A1C3ELM8</accession>
<dbReference type="InterPro" id="IPR003697">
    <property type="entry name" value="Maf-like"/>
</dbReference>
<dbReference type="Pfam" id="PF02545">
    <property type="entry name" value="Maf"/>
    <property type="match status" value="1"/>
</dbReference>
<evidence type="ECO:0000313" key="8">
    <source>
        <dbReference type="Proteomes" id="UP000094936"/>
    </source>
</evidence>
<evidence type="ECO:0000256" key="5">
    <source>
        <dbReference type="ARBA" id="ARBA00023080"/>
    </source>
</evidence>
<evidence type="ECO:0000256" key="1">
    <source>
        <dbReference type="ARBA" id="ARBA00001968"/>
    </source>
</evidence>
<evidence type="ECO:0000256" key="4">
    <source>
        <dbReference type="ARBA" id="ARBA00022801"/>
    </source>
</evidence>
<reference evidence="7 8" key="1">
    <citation type="submission" date="2016-05" db="EMBL/GenBank/DDBJ databases">
        <title>Genomic Taxonomy of the Vibrionaceae.</title>
        <authorList>
            <person name="Gomez-Gil B."/>
            <person name="Enciso-Ibarra J."/>
        </authorList>
    </citation>
    <scope>NUCLEOTIDE SEQUENCE [LARGE SCALE GENOMIC DNA]</scope>
    <source>
        <strain evidence="7 8">CAIM 1920</strain>
    </source>
</reference>
<feature type="site" description="Important for substrate specificity" evidence="6">
    <location>
        <position position="155"/>
    </location>
</feature>
<keyword evidence="8" id="KW-1185">Reference proteome</keyword>
<keyword evidence="4 6" id="KW-0378">Hydrolase</keyword>
<dbReference type="Proteomes" id="UP000094936">
    <property type="component" value="Unassembled WGS sequence"/>
</dbReference>
<dbReference type="PANTHER" id="PTHR43213">
    <property type="entry name" value="BIFUNCTIONAL DTTP/UTP PYROPHOSPHATASE/METHYLTRANSFERASE PROTEIN-RELATED"/>
    <property type="match status" value="1"/>
</dbReference>
<comment type="caution">
    <text evidence="6">Lacks conserved residue(s) required for the propagation of feature annotation.</text>
</comment>
<dbReference type="CDD" id="cd00555">
    <property type="entry name" value="Maf"/>
    <property type="match status" value="1"/>
</dbReference>
<organism evidence="7 8">
    <name type="scientific">Veronia pacifica</name>
    <dbReference type="NCBI Taxonomy" id="1080227"/>
    <lineage>
        <taxon>Bacteria</taxon>
        <taxon>Pseudomonadati</taxon>
        <taxon>Pseudomonadota</taxon>
        <taxon>Gammaproteobacteria</taxon>
        <taxon>Vibrionales</taxon>
        <taxon>Vibrionaceae</taxon>
        <taxon>Veronia</taxon>
    </lineage>
</organism>
<dbReference type="PIRSF" id="PIRSF006305">
    <property type="entry name" value="Maf"/>
    <property type="match status" value="1"/>
</dbReference>